<dbReference type="Proteomes" id="UP001157186">
    <property type="component" value="Unassembled WGS sequence"/>
</dbReference>
<proteinExistence type="predicted"/>
<keyword evidence="2" id="KW-1185">Reference proteome</keyword>
<dbReference type="RefSeq" id="WP_284244172.1">
    <property type="nucleotide sequence ID" value="NZ_BSST01000001.1"/>
</dbReference>
<evidence type="ECO:0000313" key="2">
    <source>
        <dbReference type="Proteomes" id="UP001157186"/>
    </source>
</evidence>
<evidence type="ECO:0008006" key="3">
    <source>
        <dbReference type="Google" id="ProtNLM"/>
    </source>
</evidence>
<evidence type="ECO:0000313" key="1">
    <source>
        <dbReference type="EMBL" id="GLX78285.1"/>
    </source>
</evidence>
<protein>
    <recommendedName>
        <fullName evidence="3">HEPN domain-containing protein</fullName>
    </recommendedName>
</protein>
<comment type="caution">
    <text evidence="1">The sequence shown here is derived from an EMBL/GenBank/DDBJ whole genome shotgun (WGS) entry which is preliminary data.</text>
</comment>
<organism evidence="1 2">
    <name type="scientific">Thalassotalea insulae</name>
    <dbReference type="NCBI Taxonomy" id="2056778"/>
    <lineage>
        <taxon>Bacteria</taxon>
        <taxon>Pseudomonadati</taxon>
        <taxon>Pseudomonadota</taxon>
        <taxon>Gammaproteobacteria</taxon>
        <taxon>Alteromonadales</taxon>
        <taxon>Colwelliaceae</taxon>
        <taxon>Thalassotalea</taxon>
    </lineage>
</organism>
<gene>
    <name evidence="1" type="ORF">tinsulaeT_16250</name>
</gene>
<accession>A0ABQ6GQP6</accession>
<name>A0ABQ6GQP6_9GAMM</name>
<dbReference type="EMBL" id="BSST01000001">
    <property type="protein sequence ID" value="GLX78285.1"/>
    <property type="molecule type" value="Genomic_DNA"/>
</dbReference>
<reference evidence="1 2" key="1">
    <citation type="submission" date="2023-03" db="EMBL/GenBank/DDBJ databases">
        <title>Draft genome sequence of Thalassotalea insulae KCTC 62186T.</title>
        <authorList>
            <person name="Sawabe T."/>
        </authorList>
    </citation>
    <scope>NUCLEOTIDE SEQUENCE [LARGE SCALE GENOMIC DNA]</scope>
    <source>
        <strain evidence="1 2">KCTC 62186</strain>
    </source>
</reference>
<sequence length="157" mass="17561">MEFSFEFSERLIESAQGLLESSPEKDEAGRTILYLSCLSCEISMKALLERSGYSIQELKRFSHRLHNLLDEITTCTHSDPERRVSSIRSKEVLSGISNGTVGTLLVSQIESASTYPNEIRYGEIVTHFPAPAMLQCARVVLNWCKENDGCLIRVTGS</sequence>